<comment type="caution">
    <text evidence="1">The sequence shown here is derived from an EMBL/GenBank/DDBJ whole genome shotgun (WGS) entry which is preliminary data.</text>
</comment>
<name>A0ACC2YI67_9PEZI</name>
<evidence type="ECO:0000313" key="1">
    <source>
        <dbReference type="EMBL" id="KAJ9634919.1"/>
    </source>
</evidence>
<gene>
    <name evidence="1" type="primary">LAP2_4</name>
    <name evidence="1" type="ORF">H2199_008783</name>
</gene>
<dbReference type="Proteomes" id="UP001172680">
    <property type="component" value="Unassembled WGS sequence"/>
</dbReference>
<proteinExistence type="predicted"/>
<keyword evidence="1" id="KW-0031">Aminopeptidase</keyword>
<reference evidence="1" key="1">
    <citation type="submission" date="2022-10" db="EMBL/GenBank/DDBJ databases">
        <title>Culturing micro-colonial fungi from biological soil crusts in the Mojave desert and describing Neophaeococcomyces mojavensis, and introducing the new genera and species Taxawa tesnikishii.</title>
        <authorList>
            <person name="Kurbessoian T."/>
            <person name="Stajich J.E."/>
        </authorList>
    </citation>
    <scope>NUCLEOTIDE SEQUENCE</scope>
    <source>
        <strain evidence="1">JES_115</strain>
    </source>
</reference>
<keyword evidence="2" id="KW-1185">Reference proteome</keyword>
<dbReference type="EMBL" id="JAPDRP010000029">
    <property type="protein sequence ID" value="KAJ9634919.1"/>
    <property type="molecule type" value="Genomic_DNA"/>
</dbReference>
<keyword evidence="1" id="KW-0378">Hydrolase</keyword>
<sequence>MRLNAPVSLALLAGPEIPLRVPFQSGNDGDLPLVTPDALRALITTDHLLGGSQVLEDLAYSTPERNRVFASPAHNATVNFLYDTLAAYGNYYSVSYQPFLALYLGGNASLTVGGANQDARLMAFTPPVKHLIHRSWSQAAGQALVDAIAGGAEVLGNLIVNSILQWRTTYNVIAQTRGGNQDNVLVLGGHSDSVEAGPGINDNGCGSIAILDVAIALTSFSVNNAVRFCWWSAEESMLQGSFHYVSSLEPVELAKIRLYLNFDMIASPNYIYGIYDGDGSRCGRPGPSGSAEIEALFEQYFAEEGLNYTATRFGNSDNIAFTSSNIPAGGVFTGASRIKTEEEFAAFGGQAGVAYDKNYHGPGDNVTNLNMGAFQVNTEAIAYAVATYATSFDSLPPRDVPVEKRWDPEEENLRSRRTGRINGRDVVER</sequence>
<evidence type="ECO:0000313" key="2">
    <source>
        <dbReference type="Proteomes" id="UP001172680"/>
    </source>
</evidence>
<protein>
    <submittedName>
        <fullName evidence="1">Leucyl aminopeptidase yscIV</fullName>
        <ecNumber evidence="1">3.4.11.15</ecNumber>
    </submittedName>
</protein>
<keyword evidence="1" id="KW-0645">Protease</keyword>
<accession>A0ACC2YI67</accession>
<organism evidence="1 2">
    <name type="scientific">Coniosporium tulheliwenetii</name>
    <dbReference type="NCBI Taxonomy" id="3383036"/>
    <lineage>
        <taxon>Eukaryota</taxon>
        <taxon>Fungi</taxon>
        <taxon>Dikarya</taxon>
        <taxon>Ascomycota</taxon>
        <taxon>Pezizomycotina</taxon>
        <taxon>Dothideomycetes</taxon>
        <taxon>Dothideomycetes incertae sedis</taxon>
        <taxon>Coniosporium</taxon>
    </lineage>
</organism>
<dbReference type="EC" id="3.4.11.15" evidence="1"/>